<accession>A0A6H5H401</accession>
<reference evidence="3 4" key="1">
    <citation type="submission" date="2020-02" db="EMBL/GenBank/DDBJ databases">
        <authorList>
            <person name="Ferguson B K."/>
        </authorList>
    </citation>
    <scope>NUCLEOTIDE SEQUENCE [LARGE SCALE GENOMIC DNA]</scope>
</reference>
<evidence type="ECO:0000313" key="2">
    <source>
        <dbReference type="EMBL" id="CAB0011383.1"/>
    </source>
</evidence>
<organism evidence="3 4">
    <name type="scientific">Nesidiocoris tenuis</name>
    <dbReference type="NCBI Taxonomy" id="355587"/>
    <lineage>
        <taxon>Eukaryota</taxon>
        <taxon>Metazoa</taxon>
        <taxon>Ecdysozoa</taxon>
        <taxon>Arthropoda</taxon>
        <taxon>Hexapoda</taxon>
        <taxon>Insecta</taxon>
        <taxon>Pterygota</taxon>
        <taxon>Neoptera</taxon>
        <taxon>Paraneoptera</taxon>
        <taxon>Hemiptera</taxon>
        <taxon>Heteroptera</taxon>
        <taxon>Panheteroptera</taxon>
        <taxon>Cimicomorpha</taxon>
        <taxon>Miridae</taxon>
        <taxon>Dicyphina</taxon>
        <taxon>Nesidiocoris</taxon>
    </lineage>
</organism>
<name>A0A6H5H401_9HEMI</name>
<gene>
    <name evidence="2" type="ORF">NTEN_LOCUS16342</name>
    <name evidence="3" type="ORF">NTEN_LOCUS16343</name>
</gene>
<feature type="non-terminal residue" evidence="3">
    <location>
        <position position="92"/>
    </location>
</feature>
<sequence>MRARKPVSYDAPWWRRLSRANSRYPPPRSTTRHHPTPDIHQLKSRYPPRERFVATELRLGVRFMQAKVRDWGNFDPVLRLPQKHQWRVSKSG</sequence>
<dbReference type="Proteomes" id="UP000479000">
    <property type="component" value="Unassembled WGS sequence"/>
</dbReference>
<feature type="compositionally biased region" description="Basic and acidic residues" evidence="1">
    <location>
        <begin position="35"/>
        <end position="44"/>
    </location>
</feature>
<keyword evidence="4" id="KW-1185">Reference proteome</keyword>
<evidence type="ECO:0000313" key="3">
    <source>
        <dbReference type="EMBL" id="CAB0011384.1"/>
    </source>
</evidence>
<dbReference type="EMBL" id="CADCXU010024119">
    <property type="protein sequence ID" value="CAB0011384.1"/>
    <property type="molecule type" value="Genomic_DNA"/>
</dbReference>
<evidence type="ECO:0000313" key="4">
    <source>
        <dbReference type="Proteomes" id="UP000479000"/>
    </source>
</evidence>
<feature type="region of interest" description="Disordered" evidence="1">
    <location>
        <begin position="20"/>
        <end position="44"/>
    </location>
</feature>
<evidence type="ECO:0000256" key="1">
    <source>
        <dbReference type="SAM" id="MobiDB-lite"/>
    </source>
</evidence>
<dbReference type="EMBL" id="CADCXU010024115">
    <property type="protein sequence ID" value="CAB0011383.1"/>
    <property type="molecule type" value="Genomic_DNA"/>
</dbReference>
<proteinExistence type="predicted"/>
<dbReference type="AlphaFoldDB" id="A0A6H5H401"/>
<protein>
    <submittedName>
        <fullName evidence="3">Uncharacterized protein</fullName>
    </submittedName>
</protein>